<dbReference type="Proteomes" id="UP000009168">
    <property type="component" value="Unassembled WGS sequence"/>
</dbReference>
<dbReference type="EMBL" id="GG662603">
    <property type="protein sequence ID" value="EWS73041.1"/>
    <property type="molecule type" value="Genomic_DNA"/>
</dbReference>
<keyword evidence="2" id="KW-1185">Reference proteome</keyword>
<protein>
    <submittedName>
        <fullName evidence="1">Uncharacterized protein</fullName>
    </submittedName>
</protein>
<reference evidence="2" key="1">
    <citation type="journal article" date="2006" name="PLoS Biol.">
        <title>Macronuclear genome sequence of the ciliate Tetrahymena thermophila, a model eukaryote.</title>
        <authorList>
            <person name="Eisen J.A."/>
            <person name="Coyne R.S."/>
            <person name="Wu M."/>
            <person name="Wu D."/>
            <person name="Thiagarajan M."/>
            <person name="Wortman J.R."/>
            <person name="Badger J.H."/>
            <person name="Ren Q."/>
            <person name="Amedeo P."/>
            <person name="Jones K.M."/>
            <person name="Tallon L.J."/>
            <person name="Delcher A.L."/>
            <person name="Salzberg S.L."/>
            <person name="Silva J.C."/>
            <person name="Haas B.J."/>
            <person name="Majoros W.H."/>
            <person name="Farzad M."/>
            <person name="Carlton J.M."/>
            <person name="Smith R.K. Jr."/>
            <person name="Garg J."/>
            <person name="Pearlman R.E."/>
            <person name="Karrer K.M."/>
            <person name="Sun L."/>
            <person name="Manning G."/>
            <person name="Elde N.C."/>
            <person name="Turkewitz A.P."/>
            <person name="Asai D.J."/>
            <person name="Wilkes D.E."/>
            <person name="Wang Y."/>
            <person name="Cai H."/>
            <person name="Collins K."/>
            <person name="Stewart B.A."/>
            <person name="Lee S.R."/>
            <person name="Wilamowska K."/>
            <person name="Weinberg Z."/>
            <person name="Ruzzo W.L."/>
            <person name="Wloga D."/>
            <person name="Gaertig J."/>
            <person name="Frankel J."/>
            <person name="Tsao C.-C."/>
            <person name="Gorovsky M.A."/>
            <person name="Keeling P.J."/>
            <person name="Waller R.F."/>
            <person name="Patron N.J."/>
            <person name="Cherry J.M."/>
            <person name="Stover N.A."/>
            <person name="Krieger C.J."/>
            <person name="del Toro C."/>
            <person name="Ryder H.F."/>
            <person name="Williamson S.C."/>
            <person name="Barbeau R.A."/>
            <person name="Hamilton E.P."/>
            <person name="Orias E."/>
        </authorList>
    </citation>
    <scope>NUCLEOTIDE SEQUENCE [LARGE SCALE GENOMIC DNA]</scope>
    <source>
        <strain evidence="2">SB210</strain>
    </source>
</reference>
<sequence length="108" mass="13234">MLQIIIQKFIFYKQILTIQINLQLTQKCLQVIKFNKLDILLLKRHQFYEKYHQNKFKVAEVVTQAIYILCLKQCGYLFLNNFTQELTQLNEKIRFFKKKFDEIQIIKK</sequence>
<name>W7XG30_TETTS</name>
<organism evidence="1 2">
    <name type="scientific">Tetrahymena thermophila (strain SB210)</name>
    <dbReference type="NCBI Taxonomy" id="312017"/>
    <lineage>
        <taxon>Eukaryota</taxon>
        <taxon>Sar</taxon>
        <taxon>Alveolata</taxon>
        <taxon>Ciliophora</taxon>
        <taxon>Intramacronucleata</taxon>
        <taxon>Oligohymenophorea</taxon>
        <taxon>Hymenostomatida</taxon>
        <taxon>Tetrahymenina</taxon>
        <taxon>Tetrahymenidae</taxon>
        <taxon>Tetrahymena</taxon>
    </lineage>
</organism>
<dbReference type="InParanoid" id="W7XG30"/>
<dbReference type="GeneID" id="24437558"/>
<evidence type="ECO:0000313" key="2">
    <source>
        <dbReference type="Proteomes" id="UP000009168"/>
    </source>
</evidence>
<dbReference type="RefSeq" id="XP_012654438.1">
    <property type="nucleotide sequence ID" value="XM_012798984.1"/>
</dbReference>
<gene>
    <name evidence="1" type="ORF">TTHERM_000151309</name>
</gene>
<evidence type="ECO:0000313" key="1">
    <source>
        <dbReference type="EMBL" id="EWS73041.1"/>
    </source>
</evidence>
<dbReference type="AlphaFoldDB" id="W7XG30"/>
<accession>W7XG30</accession>
<dbReference type="KEGG" id="tet:TTHERM_000151309"/>
<proteinExistence type="predicted"/>